<keyword evidence="2" id="KW-1185">Reference proteome</keyword>
<gene>
    <name evidence="1" type="ORF">PIB30_092838</name>
</gene>
<evidence type="ECO:0000313" key="1">
    <source>
        <dbReference type="EMBL" id="MED6152518.1"/>
    </source>
</evidence>
<feature type="non-terminal residue" evidence="1">
    <location>
        <position position="73"/>
    </location>
</feature>
<dbReference type="EMBL" id="JASCZI010092562">
    <property type="protein sequence ID" value="MED6152518.1"/>
    <property type="molecule type" value="Genomic_DNA"/>
</dbReference>
<sequence>MPTNPALPAQVPGGSSSGAVVAASLVDFALVKPDLHPSVSADLYEMSELSDVEFEHFKSIRNEMRAAIRSLLK</sequence>
<dbReference type="PANTHER" id="PTHR46310">
    <property type="entry name" value="AMIDASE 1"/>
    <property type="match status" value="1"/>
</dbReference>
<proteinExistence type="predicted"/>
<accession>A0ABU6TXV3</accession>
<organism evidence="1 2">
    <name type="scientific">Stylosanthes scabra</name>
    <dbReference type="NCBI Taxonomy" id="79078"/>
    <lineage>
        <taxon>Eukaryota</taxon>
        <taxon>Viridiplantae</taxon>
        <taxon>Streptophyta</taxon>
        <taxon>Embryophyta</taxon>
        <taxon>Tracheophyta</taxon>
        <taxon>Spermatophyta</taxon>
        <taxon>Magnoliopsida</taxon>
        <taxon>eudicotyledons</taxon>
        <taxon>Gunneridae</taxon>
        <taxon>Pentapetalae</taxon>
        <taxon>rosids</taxon>
        <taxon>fabids</taxon>
        <taxon>Fabales</taxon>
        <taxon>Fabaceae</taxon>
        <taxon>Papilionoideae</taxon>
        <taxon>50 kb inversion clade</taxon>
        <taxon>dalbergioids sensu lato</taxon>
        <taxon>Dalbergieae</taxon>
        <taxon>Pterocarpus clade</taxon>
        <taxon>Stylosanthes</taxon>
    </lineage>
</organism>
<comment type="caution">
    <text evidence="1">The sequence shown here is derived from an EMBL/GenBank/DDBJ whole genome shotgun (WGS) entry which is preliminary data.</text>
</comment>
<dbReference type="Proteomes" id="UP001341840">
    <property type="component" value="Unassembled WGS sequence"/>
</dbReference>
<protein>
    <submittedName>
        <fullName evidence="1">Uncharacterized protein</fullName>
    </submittedName>
</protein>
<name>A0ABU6TXV3_9FABA</name>
<evidence type="ECO:0000313" key="2">
    <source>
        <dbReference type="Proteomes" id="UP001341840"/>
    </source>
</evidence>
<dbReference type="PANTHER" id="PTHR46310:SF5">
    <property type="entry name" value="OUTER ENVELOPE PROTEIN 64, CHLOROPLASTIC"/>
    <property type="match status" value="1"/>
</dbReference>
<reference evidence="1 2" key="1">
    <citation type="journal article" date="2023" name="Plants (Basel)">
        <title>Bridging the Gap: Combining Genomics and Transcriptomics Approaches to Understand Stylosanthes scabra, an Orphan Legume from the Brazilian Caatinga.</title>
        <authorList>
            <person name="Ferreira-Neto J.R.C."/>
            <person name="da Silva M.D."/>
            <person name="Binneck E."/>
            <person name="de Melo N.F."/>
            <person name="da Silva R.H."/>
            <person name="de Melo A.L.T.M."/>
            <person name="Pandolfi V."/>
            <person name="Bustamante F.O."/>
            <person name="Brasileiro-Vidal A.C."/>
            <person name="Benko-Iseppon A.M."/>
        </authorList>
    </citation>
    <scope>NUCLEOTIDE SEQUENCE [LARGE SCALE GENOMIC DNA]</scope>
    <source>
        <tissue evidence="1">Leaves</tissue>
    </source>
</reference>